<keyword evidence="1 6" id="KW-0645">Protease</keyword>
<dbReference type="Pfam" id="PF01432">
    <property type="entry name" value="Peptidase_M3"/>
    <property type="match status" value="2"/>
</dbReference>
<evidence type="ECO:0000256" key="6">
    <source>
        <dbReference type="RuleBase" id="RU003435"/>
    </source>
</evidence>
<keyword evidence="4 6" id="KW-0862">Zinc</keyword>
<dbReference type="Gene3D" id="1.10.1370.30">
    <property type="match status" value="1"/>
</dbReference>
<comment type="cofactor">
    <cofactor evidence="6">
        <name>Zn(2+)</name>
        <dbReference type="ChEBI" id="CHEBI:29105"/>
    </cofactor>
    <text evidence="6">Binds 1 zinc ion.</text>
</comment>
<accession>A0A940NPR7</accession>
<evidence type="ECO:0000256" key="2">
    <source>
        <dbReference type="ARBA" id="ARBA00022723"/>
    </source>
</evidence>
<dbReference type="PROSITE" id="PS50862">
    <property type="entry name" value="AA_TRNA_LIGASE_II"/>
    <property type="match status" value="1"/>
</dbReference>
<dbReference type="InterPro" id="IPR001567">
    <property type="entry name" value="Pept_M3A_M3B_dom"/>
</dbReference>
<protein>
    <submittedName>
        <fullName evidence="8">M3 family oligoendopeptidase</fullName>
    </submittedName>
</protein>
<evidence type="ECO:0000256" key="3">
    <source>
        <dbReference type="ARBA" id="ARBA00022801"/>
    </source>
</evidence>
<dbReference type="EMBL" id="JAGIYQ010000003">
    <property type="protein sequence ID" value="MBP0724687.1"/>
    <property type="molecule type" value="Genomic_DNA"/>
</dbReference>
<keyword evidence="5 6" id="KW-0482">Metalloprotease</keyword>
<dbReference type="CDD" id="cd09606">
    <property type="entry name" value="M3B_PepF"/>
    <property type="match status" value="1"/>
</dbReference>
<sequence>MPFQDYKYSRPNMKTIEANLKKYLQQFFDASTVYEQEIAMNEINEIRNEFLTMQTLVEIRHTIDTRDKFYEEEQNFFDENGPIIQSLGQQFYKALLNSPFKEKLEEKYGTQLFAIAESEIKVLSEEVIPSLQKENKLKTEYDKLVAAAKLPFKGEEKTLAQISAYFEDQDSETRKAAFDTYFSYFEQNQEKFDSIFDQLVKLRTEIAKKLGFSNFTELAYARLLRTDYNAADVKKFRDQVYDVLVPITTELRNRQAKRIGENELAYYNNNFEFLTGNAAPKGSPEWIIENGKAMYEELSPETSEFINFMIDENLLDLVAKEGKSGGGYCTYIPNHRAPYIFSNFNGTSGDIDVLTHEAGHAFQVYESRRFNIPEYLWPTYEACEIHSMSMEFFTWPWQEKFFKEDTQKYYFTHLSSAVTFISYGVAVDEFQHAIYENPDISPEERHSLWKKIEEKYLPYRVNDGNEYLEKGGLWQRQGHIYSTPFYYIDYTLAQICALQFWNKMHENRDNAWADYLHLCKQGGSQSFLNLVKEANLESPFEEGCIQKTLQPVKEWLDKVDDQSL</sequence>
<gene>
    <name evidence="8" type="ORF">J5Y03_05730</name>
</gene>
<keyword evidence="9" id="KW-1185">Reference proteome</keyword>
<dbReference type="InterPro" id="IPR006195">
    <property type="entry name" value="aa-tRNA-synth_II"/>
</dbReference>
<dbReference type="GO" id="GO:0004222">
    <property type="term" value="F:metalloendopeptidase activity"/>
    <property type="evidence" value="ECO:0007669"/>
    <property type="project" value="InterPro"/>
</dbReference>
<comment type="caution">
    <text evidence="8">The sequence shown here is derived from an EMBL/GenBank/DDBJ whole genome shotgun (WGS) entry which is preliminary data.</text>
</comment>
<evidence type="ECO:0000256" key="4">
    <source>
        <dbReference type="ARBA" id="ARBA00022833"/>
    </source>
</evidence>
<keyword evidence="3 6" id="KW-0378">Hydrolase</keyword>
<dbReference type="PANTHER" id="PTHR11804:SF28">
    <property type="entry name" value="OLIGOENDOPEPTIDASE F"/>
    <property type="match status" value="1"/>
</dbReference>
<dbReference type="RefSeq" id="WP_209403463.1">
    <property type="nucleotide sequence ID" value="NZ_JAGIYQ010000003.1"/>
</dbReference>
<reference evidence="8" key="1">
    <citation type="submission" date="2021-04" db="EMBL/GenBank/DDBJ databases">
        <title>Genome seq and assembly of Bacillus sp.</title>
        <authorList>
            <person name="Chhetri G."/>
        </authorList>
    </citation>
    <scope>NUCLEOTIDE SEQUENCE</scope>
    <source>
        <strain evidence="8">RG28</strain>
    </source>
</reference>
<dbReference type="GO" id="GO:0006518">
    <property type="term" value="P:peptide metabolic process"/>
    <property type="evidence" value="ECO:0007669"/>
    <property type="project" value="TreeGrafter"/>
</dbReference>
<dbReference type="Proteomes" id="UP000682134">
    <property type="component" value="Unassembled WGS sequence"/>
</dbReference>
<evidence type="ECO:0000256" key="5">
    <source>
        <dbReference type="ARBA" id="ARBA00023049"/>
    </source>
</evidence>
<dbReference type="NCBIfam" id="TIGR02289">
    <property type="entry name" value="M3_not_pepF"/>
    <property type="match status" value="1"/>
</dbReference>
<evidence type="ECO:0000256" key="1">
    <source>
        <dbReference type="ARBA" id="ARBA00022670"/>
    </source>
</evidence>
<dbReference type="InterPro" id="IPR011976">
    <property type="entry name" value="Pept_M3B_oligopep-rel"/>
</dbReference>
<dbReference type="InterPro" id="IPR045090">
    <property type="entry name" value="Pept_M3A_M3B"/>
</dbReference>
<keyword evidence="2 6" id="KW-0479">Metal-binding</keyword>
<dbReference type="GO" id="GO:0006508">
    <property type="term" value="P:proteolysis"/>
    <property type="evidence" value="ECO:0007669"/>
    <property type="project" value="UniProtKB-KW"/>
</dbReference>
<evidence type="ECO:0000259" key="7">
    <source>
        <dbReference type="PROSITE" id="PS50862"/>
    </source>
</evidence>
<dbReference type="GO" id="GO:0046872">
    <property type="term" value="F:metal ion binding"/>
    <property type="evidence" value="ECO:0007669"/>
    <property type="project" value="UniProtKB-UniRule"/>
</dbReference>
<name>A0A940NPR7_9BACI</name>
<dbReference type="AlphaFoldDB" id="A0A940NPR7"/>
<comment type="similarity">
    <text evidence="6">Belongs to the peptidase M3 family.</text>
</comment>
<dbReference type="PANTHER" id="PTHR11804">
    <property type="entry name" value="PROTEASE M3 THIMET OLIGOPEPTIDASE-RELATED"/>
    <property type="match status" value="1"/>
</dbReference>
<feature type="domain" description="Aminoacyl-transfer RNA synthetases class-II family profile" evidence="7">
    <location>
        <begin position="68"/>
        <end position="458"/>
    </location>
</feature>
<proteinExistence type="inferred from homology"/>
<evidence type="ECO:0000313" key="8">
    <source>
        <dbReference type="EMBL" id="MBP0724687.1"/>
    </source>
</evidence>
<organism evidence="8 9">
    <name type="scientific">Gottfriedia endophytica</name>
    <dbReference type="NCBI Taxonomy" id="2820819"/>
    <lineage>
        <taxon>Bacteria</taxon>
        <taxon>Bacillati</taxon>
        <taxon>Bacillota</taxon>
        <taxon>Bacilli</taxon>
        <taxon>Bacillales</taxon>
        <taxon>Bacillaceae</taxon>
        <taxon>Gottfriedia</taxon>
    </lineage>
</organism>
<evidence type="ECO:0000313" key="9">
    <source>
        <dbReference type="Proteomes" id="UP000682134"/>
    </source>
</evidence>
<dbReference type="SUPFAM" id="SSF55486">
    <property type="entry name" value="Metalloproteases ('zincins'), catalytic domain"/>
    <property type="match status" value="1"/>
</dbReference>